<evidence type="ECO:0000313" key="6">
    <source>
        <dbReference type="Proteomes" id="UP001205998"/>
    </source>
</evidence>
<proteinExistence type="predicted"/>
<feature type="coiled-coil region" evidence="3">
    <location>
        <begin position="227"/>
        <end position="350"/>
    </location>
</feature>
<dbReference type="AlphaFoldDB" id="A0AAD5B349"/>
<keyword evidence="1" id="KW-0403">Intermediate filament</keyword>
<dbReference type="Proteomes" id="UP001205998">
    <property type="component" value="Unassembled WGS sequence"/>
</dbReference>
<dbReference type="Gene3D" id="1.20.5.1160">
    <property type="entry name" value="Vasodilator-stimulated phosphoprotein"/>
    <property type="match status" value="1"/>
</dbReference>
<comment type="caution">
    <text evidence="5">The sequence shown here is derived from an EMBL/GenBank/DDBJ whole genome shotgun (WGS) entry which is preliminary data.</text>
</comment>
<protein>
    <recommendedName>
        <fullName evidence="4">IF rod domain-containing protein</fullName>
    </recommendedName>
</protein>
<reference evidence="5" key="1">
    <citation type="submission" date="2018-07" db="EMBL/GenBank/DDBJ databases">
        <title>Comparative genomics of catfishes provides insights into carnivory and benthic adaptation.</title>
        <authorList>
            <person name="Zhang Y."/>
            <person name="Wang D."/>
            <person name="Peng Z."/>
            <person name="Zheng S."/>
            <person name="Shao F."/>
            <person name="Tao W."/>
        </authorList>
    </citation>
    <scope>NUCLEOTIDE SEQUENCE</scope>
    <source>
        <strain evidence="5">Chongqing</strain>
    </source>
</reference>
<dbReference type="EMBL" id="MU551531">
    <property type="protein sequence ID" value="KAI5626615.1"/>
    <property type="molecule type" value="Genomic_DNA"/>
</dbReference>
<dbReference type="InterPro" id="IPR002957">
    <property type="entry name" value="Keratin_I"/>
</dbReference>
<accession>A0AAD5B349</accession>
<evidence type="ECO:0000256" key="3">
    <source>
        <dbReference type="SAM" id="Coils"/>
    </source>
</evidence>
<dbReference type="PANTHER" id="PTHR23239:SF180">
    <property type="entry name" value="KERATIN, TYPE I CYTOSKELETAL 17"/>
    <property type="match status" value="1"/>
</dbReference>
<dbReference type="InterPro" id="IPR039008">
    <property type="entry name" value="IF_rod_dom"/>
</dbReference>
<keyword evidence="2 3" id="KW-0175">Coiled coil</keyword>
<dbReference type="SMART" id="SM01391">
    <property type="entry name" value="Filament"/>
    <property type="match status" value="1"/>
</dbReference>
<dbReference type="PRINTS" id="PR01248">
    <property type="entry name" value="TYPE1KERATIN"/>
</dbReference>
<feature type="domain" description="IF rod" evidence="4">
    <location>
        <begin position="55"/>
        <end position="363"/>
    </location>
</feature>
<dbReference type="Pfam" id="PF00038">
    <property type="entry name" value="Filament"/>
    <property type="match status" value="1"/>
</dbReference>
<dbReference type="Gene3D" id="1.20.5.500">
    <property type="entry name" value="Single helix bin"/>
    <property type="match status" value="1"/>
</dbReference>
<dbReference type="PANTHER" id="PTHR23239">
    <property type="entry name" value="INTERMEDIATE FILAMENT"/>
    <property type="match status" value="1"/>
</dbReference>
<evidence type="ECO:0000256" key="2">
    <source>
        <dbReference type="ARBA" id="ARBA00023054"/>
    </source>
</evidence>
<dbReference type="Gene3D" id="1.20.5.170">
    <property type="match status" value="1"/>
</dbReference>
<sequence length="363" mass="42002">MAFSVQNSSTKAFSVYGGTGGQGTYISPFKPRLFCGTQPPYNPFDDQIFYISGNEKSIMKNLNDRLASFLQKVHSLQSKNAELEKKIMEWCTSQTVLSHDYSGYLATIKSLQDQIQQTTKSNCATEICIKNTTLAANDIRNKYEFEQYIRMSVEMDSAHSRKIMDEITLARSVLEQEYESMREERIKLEMSHEEEIVQIHEQAGGQVEVSVDAAPSTDLSETLMKIREQYEAAADKHQNDLEAWYERKISSIERKRMVETEDLEHVTTELRQLNSSFHRLQIELETQHSTRMSLKESLQDTATQYEEKLAELNKILAEKSPELQQIRENITQTKQEYDVLLEVHNNLETEINEYRLLLEAKGR</sequence>
<evidence type="ECO:0000256" key="1">
    <source>
        <dbReference type="ARBA" id="ARBA00022754"/>
    </source>
</evidence>
<evidence type="ECO:0000313" key="5">
    <source>
        <dbReference type="EMBL" id="KAI5626615.1"/>
    </source>
</evidence>
<gene>
    <name evidence="5" type="ORF">C0J50_13904</name>
</gene>
<dbReference type="PROSITE" id="PS51842">
    <property type="entry name" value="IF_ROD_2"/>
    <property type="match status" value="1"/>
</dbReference>
<name>A0AAD5B349_SILAS</name>
<feature type="coiled-coil region" evidence="3">
    <location>
        <begin position="59"/>
        <end position="86"/>
    </location>
</feature>
<dbReference type="GO" id="GO:0005198">
    <property type="term" value="F:structural molecule activity"/>
    <property type="evidence" value="ECO:0007669"/>
    <property type="project" value="InterPro"/>
</dbReference>
<evidence type="ECO:0000259" key="4">
    <source>
        <dbReference type="PROSITE" id="PS51842"/>
    </source>
</evidence>
<keyword evidence="6" id="KW-1185">Reference proteome</keyword>
<dbReference type="GO" id="GO:0005882">
    <property type="term" value="C:intermediate filament"/>
    <property type="evidence" value="ECO:0007669"/>
    <property type="project" value="UniProtKB-KW"/>
</dbReference>
<feature type="coiled-coil region" evidence="3">
    <location>
        <begin position="164"/>
        <end position="191"/>
    </location>
</feature>
<dbReference type="SUPFAM" id="SSF64593">
    <property type="entry name" value="Intermediate filament protein, coiled coil region"/>
    <property type="match status" value="2"/>
</dbReference>
<organism evidence="5 6">
    <name type="scientific">Silurus asotus</name>
    <name type="common">Amur catfish</name>
    <name type="synonym">Parasilurus asotus</name>
    <dbReference type="NCBI Taxonomy" id="30991"/>
    <lineage>
        <taxon>Eukaryota</taxon>
        <taxon>Metazoa</taxon>
        <taxon>Chordata</taxon>
        <taxon>Craniata</taxon>
        <taxon>Vertebrata</taxon>
        <taxon>Euteleostomi</taxon>
        <taxon>Actinopterygii</taxon>
        <taxon>Neopterygii</taxon>
        <taxon>Teleostei</taxon>
        <taxon>Ostariophysi</taxon>
        <taxon>Siluriformes</taxon>
        <taxon>Siluridae</taxon>
        <taxon>Silurus</taxon>
    </lineage>
</organism>